<dbReference type="EMBL" id="JBHUOZ010000001">
    <property type="protein sequence ID" value="MFD2919681.1"/>
    <property type="molecule type" value="Genomic_DNA"/>
</dbReference>
<evidence type="ECO:0000313" key="3">
    <source>
        <dbReference type="EMBL" id="MFD2919681.1"/>
    </source>
</evidence>
<dbReference type="GO" id="GO:0004673">
    <property type="term" value="F:protein histidine kinase activity"/>
    <property type="evidence" value="ECO:0007669"/>
    <property type="project" value="UniProtKB-EC"/>
</dbReference>
<feature type="transmembrane region" description="Helical" evidence="1">
    <location>
        <begin position="59"/>
        <end position="85"/>
    </location>
</feature>
<sequence>MIEYLWLQGSLEGFTTIQYMIAAFEAVVLEGLPELFYAYYFTYRIWPRLTQKKQPWYTLLWYVTEMLVVLVGCIYLVRFSFYYIILPVVFDGRFPPSPTFEFRRFMSILFNFVATSGLMFAIKSFRLQLKMKEREKVLIKEKLETELKMLRNQMNPHFLFNTLNNIYALTKKKSDKAEEAIMKLSDLLSFMLYRSNKASITIEEEMRILDDYIELEKLRYDRLSIAFNKQVDDHTVTIAPLLLLPLVENAFKHGPSGSRFDSFIHIDFILKEKVLFFEISNSFETGSSQAVITENIGLNNTRRQLELMYQSYNLEIDNDNNIFHVKLHINLDTYAEN</sequence>
<feature type="transmembrane region" description="Helical" evidence="1">
    <location>
        <begin position="105"/>
        <end position="122"/>
    </location>
</feature>
<dbReference type="Pfam" id="PF06580">
    <property type="entry name" value="His_kinase"/>
    <property type="match status" value="1"/>
</dbReference>
<proteinExistence type="predicted"/>
<evidence type="ECO:0000256" key="1">
    <source>
        <dbReference type="SAM" id="Phobius"/>
    </source>
</evidence>
<keyword evidence="4" id="KW-1185">Reference proteome</keyword>
<protein>
    <submittedName>
        <fullName evidence="3">Sensor histidine kinase</fullName>
        <ecNumber evidence="3">2.7.13.3</ecNumber>
    </submittedName>
</protein>
<keyword evidence="1" id="KW-1133">Transmembrane helix</keyword>
<dbReference type="Proteomes" id="UP001597511">
    <property type="component" value="Unassembled WGS sequence"/>
</dbReference>
<name>A0ABW6A508_9BACT</name>
<dbReference type="InterPro" id="IPR010559">
    <property type="entry name" value="Sig_transdc_His_kin_internal"/>
</dbReference>
<evidence type="ECO:0000313" key="4">
    <source>
        <dbReference type="Proteomes" id="UP001597511"/>
    </source>
</evidence>
<dbReference type="Gene3D" id="3.30.565.10">
    <property type="entry name" value="Histidine kinase-like ATPase, C-terminal domain"/>
    <property type="match status" value="1"/>
</dbReference>
<reference evidence="4" key="1">
    <citation type="journal article" date="2019" name="Int. J. Syst. Evol. Microbiol.">
        <title>The Global Catalogue of Microorganisms (GCM) 10K type strain sequencing project: providing services to taxonomists for standard genome sequencing and annotation.</title>
        <authorList>
            <consortium name="The Broad Institute Genomics Platform"/>
            <consortium name="The Broad Institute Genome Sequencing Center for Infectious Disease"/>
            <person name="Wu L."/>
            <person name="Ma J."/>
        </authorList>
    </citation>
    <scope>NUCLEOTIDE SEQUENCE [LARGE SCALE GENOMIC DNA]</scope>
    <source>
        <strain evidence="4">KCTC 23299</strain>
    </source>
</reference>
<keyword evidence="3" id="KW-0418">Kinase</keyword>
<organism evidence="3 4">
    <name type="scientific">Terrimonas rubra</name>
    <dbReference type="NCBI Taxonomy" id="1035890"/>
    <lineage>
        <taxon>Bacteria</taxon>
        <taxon>Pseudomonadati</taxon>
        <taxon>Bacteroidota</taxon>
        <taxon>Chitinophagia</taxon>
        <taxon>Chitinophagales</taxon>
        <taxon>Chitinophagaceae</taxon>
        <taxon>Terrimonas</taxon>
    </lineage>
</organism>
<dbReference type="PANTHER" id="PTHR34220">
    <property type="entry name" value="SENSOR HISTIDINE KINASE YPDA"/>
    <property type="match status" value="1"/>
</dbReference>
<comment type="caution">
    <text evidence="3">The sequence shown here is derived from an EMBL/GenBank/DDBJ whole genome shotgun (WGS) entry which is preliminary data.</text>
</comment>
<feature type="transmembrane region" description="Helical" evidence="1">
    <location>
        <begin position="20"/>
        <end position="39"/>
    </location>
</feature>
<dbReference type="InterPro" id="IPR050640">
    <property type="entry name" value="Bact_2-comp_sensor_kinase"/>
</dbReference>
<feature type="domain" description="Signal transduction histidine kinase internal region" evidence="2">
    <location>
        <begin position="145"/>
        <end position="221"/>
    </location>
</feature>
<dbReference type="EC" id="2.7.13.3" evidence="3"/>
<accession>A0ABW6A508</accession>
<dbReference type="RefSeq" id="WP_386097108.1">
    <property type="nucleotide sequence ID" value="NZ_JBHUOZ010000001.1"/>
</dbReference>
<keyword evidence="1" id="KW-0812">Transmembrane</keyword>
<evidence type="ECO:0000259" key="2">
    <source>
        <dbReference type="Pfam" id="PF06580"/>
    </source>
</evidence>
<keyword evidence="1" id="KW-0472">Membrane</keyword>
<keyword evidence="3" id="KW-0808">Transferase</keyword>
<dbReference type="PANTHER" id="PTHR34220:SF7">
    <property type="entry name" value="SENSOR HISTIDINE KINASE YPDA"/>
    <property type="match status" value="1"/>
</dbReference>
<dbReference type="InterPro" id="IPR036890">
    <property type="entry name" value="HATPase_C_sf"/>
</dbReference>
<gene>
    <name evidence="3" type="ORF">ACFS6H_08190</name>
</gene>